<dbReference type="GO" id="GO:0005975">
    <property type="term" value="P:carbohydrate metabolic process"/>
    <property type="evidence" value="ECO:0007669"/>
    <property type="project" value="InterPro"/>
</dbReference>
<dbReference type="CDD" id="cd11341">
    <property type="entry name" value="AmyAc_Pullulanase_LD-like"/>
    <property type="match status" value="1"/>
</dbReference>
<dbReference type="Pfam" id="PF02922">
    <property type="entry name" value="CBM_48"/>
    <property type="match status" value="1"/>
</dbReference>
<dbReference type="SUPFAM" id="SSF81296">
    <property type="entry name" value="E set domains"/>
    <property type="match status" value="5"/>
</dbReference>
<dbReference type="GO" id="GO:0004553">
    <property type="term" value="F:hydrolase activity, hydrolyzing O-glycosyl compounds"/>
    <property type="evidence" value="ECO:0007669"/>
    <property type="project" value="InterPro"/>
</dbReference>
<accession>A0A3A3EJ34</accession>
<dbReference type="Pfam" id="PF17967">
    <property type="entry name" value="Pullulanase_N2"/>
    <property type="match status" value="1"/>
</dbReference>
<dbReference type="GO" id="GO:0030246">
    <property type="term" value="F:carbohydrate binding"/>
    <property type="evidence" value="ECO:0007669"/>
    <property type="project" value="InterPro"/>
</dbReference>
<dbReference type="InterPro" id="IPR024561">
    <property type="entry name" value="Pullul_strch_C"/>
</dbReference>
<dbReference type="PANTHER" id="PTHR43002">
    <property type="entry name" value="GLYCOGEN DEBRANCHING ENZYME"/>
    <property type="match status" value="1"/>
</dbReference>
<dbReference type="InterPro" id="IPR004193">
    <property type="entry name" value="Glyco_hydro_13_N"/>
</dbReference>
<keyword evidence="4" id="KW-0326">Glycosidase</keyword>
<evidence type="ECO:0000259" key="8">
    <source>
        <dbReference type="Pfam" id="PF11852"/>
    </source>
</evidence>
<gene>
    <name evidence="11" type="ORF">D4741_16610</name>
</gene>
<comment type="caution">
    <text evidence="11">The sequence shown here is derived from an EMBL/GenBank/DDBJ whole genome shotgun (WGS) entry which is preliminary data.</text>
</comment>
<dbReference type="Gene3D" id="2.60.40.1130">
    <property type="entry name" value="Rab geranylgeranyltransferase alpha-subunit, insert domain"/>
    <property type="match status" value="1"/>
</dbReference>
<keyword evidence="2 5" id="KW-0732">Signal</keyword>
<dbReference type="InterPro" id="IPR013780">
    <property type="entry name" value="Glyco_hydro_b"/>
</dbReference>
<feature type="domain" description="Pullulanase carbohydrate-binding module 41" evidence="7">
    <location>
        <begin position="93"/>
        <end position="178"/>
    </location>
</feature>
<dbReference type="Pfam" id="PF03714">
    <property type="entry name" value="PUD"/>
    <property type="match status" value="1"/>
</dbReference>
<dbReference type="Pfam" id="PF11852">
    <property type="entry name" value="Pullul_strch_C"/>
    <property type="match status" value="1"/>
</dbReference>
<dbReference type="Pfam" id="PF22058">
    <property type="entry name" value="X25_BaPul_like"/>
    <property type="match status" value="1"/>
</dbReference>
<dbReference type="InterPro" id="IPR005323">
    <property type="entry name" value="CBM41_pullulanase"/>
</dbReference>
<feature type="signal peptide" evidence="5">
    <location>
        <begin position="1"/>
        <end position="26"/>
    </location>
</feature>
<feature type="chain" id="PRO_5017424404" evidence="5">
    <location>
        <begin position="27"/>
        <end position="1438"/>
    </location>
</feature>
<comment type="similarity">
    <text evidence="1">Belongs to the glycosyl hydrolase 13 family.</text>
</comment>
<name>A0A3A3EJ34_9GAMM</name>
<dbReference type="SUPFAM" id="SSF51445">
    <property type="entry name" value="(Trans)glycosidases"/>
    <property type="match status" value="1"/>
</dbReference>
<dbReference type="InterPro" id="IPR013784">
    <property type="entry name" value="Carb-bd-like_fold"/>
</dbReference>
<dbReference type="Gene3D" id="2.60.40.1110">
    <property type="match status" value="1"/>
</dbReference>
<evidence type="ECO:0000256" key="1">
    <source>
        <dbReference type="ARBA" id="ARBA00008061"/>
    </source>
</evidence>
<dbReference type="CDD" id="cd10315">
    <property type="entry name" value="CBM41_pullulanase"/>
    <property type="match status" value="1"/>
</dbReference>
<evidence type="ECO:0000259" key="6">
    <source>
        <dbReference type="Pfam" id="PF02922"/>
    </source>
</evidence>
<dbReference type="SUPFAM" id="SSF49452">
    <property type="entry name" value="Starch-binding domain-like"/>
    <property type="match status" value="1"/>
</dbReference>
<dbReference type="RefSeq" id="WP_119853767.1">
    <property type="nucleotide sequence ID" value="NZ_QYSE01000004.1"/>
</dbReference>
<dbReference type="InterPro" id="IPR014756">
    <property type="entry name" value="Ig_E-set"/>
</dbReference>
<dbReference type="InterPro" id="IPR017853">
    <property type="entry name" value="GH"/>
</dbReference>
<evidence type="ECO:0000313" key="11">
    <source>
        <dbReference type="EMBL" id="RJF34094.1"/>
    </source>
</evidence>
<organism evidence="11 12">
    <name type="scientific">Pseudoalteromonas gelatinilytica</name>
    <dbReference type="NCBI Taxonomy" id="1703256"/>
    <lineage>
        <taxon>Bacteria</taxon>
        <taxon>Pseudomonadati</taxon>
        <taxon>Pseudomonadota</taxon>
        <taxon>Gammaproteobacteria</taxon>
        <taxon>Alteromonadales</taxon>
        <taxon>Pseudoalteromonadaceae</taxon>
        <taxon>Pseudoalteromonas</taxon>
    </lineage>
</organism>
<evidence type="ECO:0000256" key="2">
    <source>
        <dbReference type="ARBA" id="ARBA00022729"/>
    </source>
</evidence>
<sequence length="1438" mass="156493">MKIIANFSRLLIACSMVLLTACGGGASNDIDSGQVLLTCSVPQVPNEAGTECVDPPPISCPAPTVPDENNESCVVGADPTLPDPVVFPADDEAILFYNRTSDDAYEGYRLHSWNNDDCDSYAAPFDATDWANGHEYDGIDPNYGAYWIVKLKEGYNECANFIVHIGTEGSGKAFGDVDLKMPLMQDDEKFQRMNFTIHGEPSVFEYPVISLGERPVSISGASAHWIDLSTVIYQPSNELTSIIKLHSSSSADLAVDEDTGELNGQVVELTSTSLSDEQIAKVPHLAGWNAYQGSWDAAAAKELIKQQLVVAGYDADGKLTEATYVQTAKALDDLYTSGESDANEAQLGVHYANNGIDVSVWAPTASNMKLALYDADKTELEQLAMTFDSATGIWSSNVDISHDRHYYRFMFDVYHPTTKQIESLWSTDPYSLNVSTNGLYSQLINLDDEDTKPTGWDERMVPTVDYPEQAVIYEGHVRDFSVRDETVSEANRGKYLAFTELDSAPMQHLKKLADNGLTHFHLLPLTDIGTINEDASQRVDITATLGDLCSRIDDDADACKTEDKSALIVDLMASYLPGSDDAQALANAMRGVDSFNWGYDPHHFIAPEGSYASSPEGIARVKETRAMIQSLQEIGLRVVLDVVYNHTTSSGVWDKSVFDKLVPGYYHRYNETSGDIERSTCCENTATEHVMMDKFVADSMVILARDFGYDSFRFDVMGHMPKASIMTALSAVQAVDPDTYFYGEGWNFGEVADNRLFVQAKQMDMAGTEVGTFNDRIREAIRGGAFFSNNATDGNLSEQDTLRLSLAGNLQNYILKDFKGNSAKGISFSWSGQPAAYALDPADSINYVSKHDNETLWDQLQYKHGTNLSIEERVRVHNMALAMPLMSQGIPFMQMGADMLRSKSMDRNSYDSGDWFNFVDFSKETNNWNVGLPPAQDNQAKWGEIAPISANTNAQAMASDIEYASNVFTEFLAIRSASPLFSLTTEQDILDRVGFHNIGKRQQQGLVVMSIDDGVGLTDLDSQYDAIVVVMNGTEQSLSHTVSTAAGFELHPVLKASVDSSMSAASFIAGEGEGTFTVPPYTVAVFVKPQADAQGEGLSADATVGAPDIVPFGSTTVYVRGSLNDWGTANSFEYVGNGEYKIAIPLTAGSYEFKVASEDWSTVDFGALSADVAEVIEGEDEPLTRSGANLTFKAAMDAIYVFSFDATDTDNPVLKVYNEEPFVGTAIYVRGSLNDWGTSDELMYQGKGIYTFTKQLTAGSYEFKVASSDWSTVDYGSGESSAAVTVGTEKLLAVKGANMTMDIASDGQYQFVFDASNLEEPLMSVFNAEMFGATQVYLRGSVNGWGTDNPLIYAGDAMYSTTMTLEAGDYEFKVASEDWSTVDYGGSGDAPVAVLGEAALLEAVGANIALSIAAAGDYRFTVQGPDLSKLTVTVEAVE</sequence>
<evidence type="ECO:0000259" key="10">
    <source>
        <dbReference type="Pfam" id="PF22058"/>
    </source>
</evidence>
<dbReference type="InterPro" id="IPR013783">
    <property type="entry name" value="Ig-like_fold"/>
</dbReference>
<evidence type="ECO:0000259" key="7">
    <source>
        <dbReference type="Pfam" id="PF03714"/>
    </source>
</evidence>
<dbReference type="Gene3D" id="3.20.20.80">
    <property type="entry name" value="Glycosidases"/>
    <property type="match status" value="1"/>
</dbReference>
<evidence type="ECO:0000259" key="9">
    <source>
        <dbReference type="Pfam" id="PF17967"/>
    </source>
</evidence>
<dbReference type="InterPro" id="IPR040671">
    <property type="entry name" value="Pullulanase_N2"/>
</dbReference>
<dbReference type="Proteomes" id="UP000265938">
    <property type="component" value="Unassembled WGS sequence"/>
</dbReference>
<dbReference type="Gene3D" id="2.60.40.10">
    <property type="entry name" value="Immunoglobulins"/>
    <property type="match status" value="4"/>
</dbReference>
<dbReference type="SUPFAM" id="SSF51011">
    <property type="entry name" value="Glycosyl hydrolase domain"/>
    <property type="match status" value="1"/>
</dbReference>
<protein>
    <submittedName>
        <fullName evidence="11">DUF3372 domain-containing protein</fullName>
    </submittedName>
</protein>
<evidence type="ECO:0000256" key="3">
    <source>
        <dbReference type="ARBA" id="ARBA00022801"/>
    </source>
</evidence>
<feature type="domain" description="Alpha-1,6-glucosidases pullulanase-type C-terminal" evidence="8">
    <location>
        <begin position="924"/>
        <end position="1088"/>
    </location>
</feature>
<reference evidence="11 12" key="1">
    <citation type="submission" date="2018-09" db="EMBL/GenBank/DDBJ databases">
        <title>Identification of marine bacteria producing industrial enzymes.</title>
        <authorList>
            <person name="Cheng T.H."/>
            <person name="Saidin J."/>
            <person name="Muhd D.D."/>
            <person name="Isa M.N.M."/>
            <person name="Bakar M.F.A."/>
            <person name="Ismail N."/>
        </authorList>
    </citation>
    <scope>NUCLEOTIDE SEQUENCE [LARGE SCALE GENOMIC DNA]</scope>
    <source>
        <strain evidence="11 12">MNAD 1.6</strain>
    </source>
</reference>
<keyword evidence="3" id="KW-0378">Hydrolase</keyword>
<dbReference type="InterPro" id="IPR054409">
    <property type="entry name" value="X25_BaPul-like"/>
</dbReference>
<dbReference type="PROSITE" id="PS51257">
    <property type="entry name" value="PROKAR_LIPOPROTEIN"/>
    <property type="match status" value="1"/>
</dbReference>
<feature type="domain" description="Glycoside hydrolase family 13 N-terminal" evidence="6">
    <location>
        <begin position="346"/>
        <end position="431"/>
    </location>
</feature>
<dbReference type="Gene3D" id="2.60.40.1180">
    <property type="entry name" value="Golgi alpha-mannosidase II"/>
    <property type="match status" value="1"/>
</dbReference>
<evidence type="ECO:0000256" key="5">
    <source>
        <dbReference type="SAM" id="SignalP"/>
    </source>
</evidence>
<evidence type="ECO:0000313" key="12">
    <source>
        <dbReference type="Proteomes" id="UP000265938"/>
    </source>
</evidence>
<feature type="domain" description="Amylopullulanase X25" evidence="10">
    <location>
        <begin position="1229"/>
        <end position="1291"/>
    </location>
</feature>
<evidence type="ECO:0000256" key="4">
    <source>
        <dbReference type="ARBA" id="ARBA00023295"/>
    </source>
</evidence>
<dbReference type="CDD" id="cd02860">
    <property type="entry name" value="E_set_Pullulanase"/>
    <property type="match status" value="1"/>
</dbReference>
<proteinExistence type="inferred from homology"/>
<dbReference type="EMBL" id="QYSE01000004">
    <property type="protein sequence ID" value="RJF34094.1"/>
    <property type="molecule type" value="Genomic_DNA"/>
</dbReference>
<dbReference type="CDD" id="cd02861">
    <property type="entry name" value="E_set_pullulanase_like"/>
    <property type="match status" value="3"/>
</dbReference>
<feature type="domain" description="Pullulanase N2" evidence="9">
    <location>
        <begin position="221"/>
        <end position="333"/>
    </location>
</feature>